<feature type="region of interest" description="Disordered" evidence="1">
    <location>
        <begin position="69"/>
        <end position="92"/>
    </location>
</feature>
<sequence>MKAGLREFARRLGGERRRAEDRLMAAGVFETAVASVAAMGFAVKAHEEGGVVTICADLAGVAATAAAPVATPPTPRAAPETPLPAAGPWSEEEKGIARDMAARGAGVSEIGAALGRKPQGVSAVLRRLSLPAARPKAKTRQQPPKEAARKRDLRQARKAAKAPTAAPAPAPERRPQPLAAAVATQPPPPQIEPLAVVEVLGAPEPSPVATSADWAAHVAALPYGPDWTLQDDLALCEALMRGDGLGAVAAGMGAEKAALQARWRMLNRDAAPTIDGQRKLLAALRAQVVAP</sequence>
<dbReference type="EMBL" id="JACVXA010000009">
    <property type="protein sequence ID" value="MBE3637480.1"/>
    <property type="molecule type" value="Genomic_DNA"/>
</dbReference>
<evidence type="ECO:0008006" key="4">
    <source>
        <dbReference type="Google" id="ProtNLM"/>
    </source>
</evidence>
<gene>
    <name evidence="2" type="ORF">ICN82_04590</name>
</gene>
<name>A0A8J6YTP8_9RHOB</name>
<evidence type="ECO:0000256" key="1">
    <source>
        <dbReference type="SAM" id="MobiDB-lite"/>
    </source>
</evidence>
<dbReference type="AlphaFoldDB" id="A0A8J6YTP8"/>
<proteinExistence type="predicted"/>
<evidence type="ECO:0000313" key="2">
    <source>
        <dbReference type="EMBL" id="MBE3637480.1"/>
    </source>
</evidence>
<feature type="compositionally biased region" description="Basic and acidic residues" evidence="1">
    <location>
        <begin position="146"/>
        <end position="155"/>
    </location>
</feature>
<accession>A0A8J6YTP8</accession>
<reference evidence="2" key="1">
    <citation type="submission" date="2020-09" db="EMBL/GenBank/DDBJ databases">
        <title>A novel bacterium of genus Mangrovicoccus, isolated from South China Sea.</title>
        <authorList>
            <person name="Huang H."/>
            <person name="Mo K."/>
            <person name="Hu Y."/>
        </authorList>
    </citation>
    <scope>NUCLEOTIDE SEQUENCE</scope>
    <source>
        <strain evidence="2">HB182678</strain>
    </source>
</reference>
<evidence type="ECO:0000313" key="3">
    <source>
        <dbReference type="Proteomes" id="UP000609121"/>
    </source>
</evidence>
<protein>
    <recommendedName>
        <fullName evidence="4">GcrA cell cycle regulator</fullName>
    </recommendedName>
</protein>
<organism evidence="2 3">
    <name type="scientific">Mangrovicoccus algicola</name>
    <dbReference type="NCBI Taxonomy" id="2771008"/>
    <lineage>
        <taxon>Bacteria</taxon>
        <taxon>Pseudomonadati</taxon>
        <taxon>Pseudomonadota</taxon>
        <taxon>Alphaproteobacteria</taxon>
        <taxon>Rhodobacterales</taxon>
        <taxon>Paracoccaceae</taxon>
        <taxon>Mangrovicoccus</taxon>
    </lineage>
</organism>
<feature type="compositionally biased region" description="Low complexity" evidence="1">
    <location>
        <begin position="77"/>
        <end position="86"/>
    </location>
</feature>
<comment type="caution">
    <text evidence="2">The sequence shown here is derived from an EMBL/GenBank/DDBJ whole genome shotgun (WGS) entry which is preliminary data.</text>
</comment>
<keyword evidence="3" id="KW-1185">Reference proteome</keyword>
<feature type="region of interest" description="Disordered" evidence="1">
    <location>
        <begin position="127"/>
        <end position="188"/>
    </location>
</feature>
<dbReference type="Proteomes" id="UP000609121">
    <property type="component" value="Unassembled WGS sequence"/>
</dbReference>
<dbReference type="RefSeq" id="WP_193180132.1">
    <property type="nucleotide sequence ID" value="NZ_JACVXA010000009.1"/>
</dbReference>